<dbReference type="AlphaFoldDB" id="A0AA47JN24"/>
<geneLocation type="plasmid" evidence="2 3">
    <name>pHLB</name>
</geneLocation>
<organism evidence="2 3">
    <name type="scientific">Vibrio parahaemolyticus</name>
    <dbReference type="NCBI Taxonomy" id="670"/>
    <lineage>
        <taxon>Bacteria</taxon>
        <taxon>Pseudomonadati</taxon>
        <taxon>Pseudomonadota</taxon>
        <taxon>Gammaproteobacteria</taxon>
        <taxon>Vibrionales</taxon>
        <taxon>Vibrionaceae</taxon>
        <taxon>Vibrio</taxon>
    </lineage>
</organism>
<protein>
    <submittedName>
        <fullName evidence="2">DUF823 domain-containing adhesin</fullName>
    </submittedName>
</protein>
<reference evidence="2" key="1">
    <citation type="submission" date="2023-06" db="EMBL/GenBank/DDBJ databases">
        <title>Vibrio parahaemolyticus become highly virulent by producing novel Tc toxins.</title>
        <authorList>
            <person name="Yang F."/>
            <person name="You Y."/>
            <person name="Lai Q."/>
            <person name="Xu L."/>
            <person name="Li F."/>
        </authorList>
    </citation>
    <scope>NUCLEOTIDE SEQUENCE</scope>
    <source>
        <strain evidence="2">Vp-HL-202005</strain>
        <plasmid evidence="2">pHLB</plasmid>
    </source>
</reference>
<sequence>MKFNSTYFIYIMLIFSLFGCKEQEASNENTDGGNEIEAITYYAQDTLRKTSLSKTYNVDLSENVDSSDGSKPVIVSVRSLSSSPSCNVLSVNSKGFQIDARNSKSCTYEYSVGSATTLSKMRAKDASISAMSGVSLGVATATVLVGDSSELLKPISATTTVDDSVDIFIKTELAQYGDEIGVGFTLDENSLVLPNASVTGSSASASVGDDSITYTPGLGFSGVERILYSYTDGISVLTGSIDVSVSTTVNTAPNAEYFYYLYGDGTQPVPYGETIEIDVKDYISDDDGDTLQLIDVFAYDATLSIPTDFNSNGNNFDDTVFTFSSNNPGRHSITYVVSDNKGGFATGVIELNIAGVYKKIILTSSDPVLIFAPPYTIEQAESAGIKYSEGKVGDGIDSLTGVSTATHDWDTANAICVAKGGSLPSIESMTLLYEEYVSGGLFSNHNWPVDLAYWTSSTISAGSHQEIDMKSGLGSSTLDSQVRYVSCTVDGIVDVEVLGADAITVTEGTPSITEVYQLKGTFASGASEIIPNDQILWDTFTNPAELAKFDENVGALTSFPQSPEVTGTSTLTGCTADGICDTKIVYLQSLICGGIDSSTRFNADRACIKINTVPGTTTLVTGALSVSFYNKLESLTSSVGGKYVYYDDKEQGNYYRFQTRYDEFVSLCNRYNQIELAGRTNWSADPQGRIDYQLRDALLGAYNNPALGSGDMWERYGWPTGALYIYGQSGSSNRNSSRVDMATGEDSSFFGSLGYGISYSSCYSAN</sequence>
<evidence type="ECO:0000313" key="3">
    <source>
        <dbReference type="Proteomes" id="UP001156560"/>
    </source>
</evidence>
<evidence type="ECO:0000313" key="2">
    <source>
        <dbReference type="EMBL" id="WAT93877.1"/>
    </source>
</evidence>
<keyword evidence="2" id="KW-0614">Plasmid</keyword>
<gene>
    <name evidence="2" type="ORF">O1Q84_26770</name>
</gene>
<accession>A0AA47JN24</accession>
<dbReference type="Proteomes" id="UP001156560">
    <property type="component" value="Plasmid pHLB"/>
</dbReference>
<dbReference type="InterPro" id="IPR008541">
    <property type="entry name" value="InvE_AD"/>
</dbReference>
<proteinExistence type="predicted"/>
<evidence type="ECO:0000259" key="1">
    <source>
        <dbReference type="Pfam" id="PF05689"/>
    </source>
</evidence>
<feature type="domain" description="InvasinE Adhesion" evidence="1">
    <location>
        <begin position="406"/>
        <end position="487"/>
    </location>
</feature>
<dbReference type="EMBL" id="CP114197">
    <property type="protein sequence ID" value="WAT93877.1"/>
    <property type="molecule type" value="Genomic_DNA"/>
</dbReference>
<name>A0AA47JN24_VIBPH</name>
<dbReference type="PROSITE" id="PS51257">
    <property type="entry name" value="PROKAR_LIPOPROTEIN"/>
    <property type="match status" value="1"/>
</dbReference>
<dbReference type="Pfam" id="PF17963">
    <property type="entry name" value="Big_9"/>
    <property type="match status" value="1"/>
</dbReference>
<dbReference type="RefSeq" id="WP_077202387.1">
    <property type="nucleotide sequence ID" value="NZ_CP114197.1"/>
</dbReference>
<dbReference type="Pfam" id="PF05689">
    <property type="entry name" value="InvE_AD"/>
    <property type="match status" value="1"/>
</dbReference>